<evidence type="ECO:0000256" key="5">
    <source>
        <dbReference type="ARBA" id="ARBA00023329"/>
    </source>
</evidence>
<dbReference type="AlphaFoldDB" id="A0AAF3FPM4"/>
<protein>
    <submittedName>
        <fullName evidence="9">Vacuolar ATPase assembly integral membrane protein VMA21 homolog</fullName>
    </submittedName>
</protein>
<feature type="region of interest" description="Disordered" evidence="6">
    <location>
        <begin position="1"/>
        <end position="22"/>
    </location>
</feature>
<organism evidence="8 9">
    <name type="scientific">Mesorhabditis belari</name>
    <dbReference type="NCBI Taxonomy" id="2138241"/>
    <lineage>
        <taxon>Eukaryota</taxon>
        <taxon>Metazoa</taxon>
        <taxon>Ecdysozoa</taxon>
        <taxon>Nematoda</taxon>
        <taxon>Chromadorea</taxon>
        <taxon>Rhabditida</taxon>
        <taxon>Rhabditina</taxon>
        <taxon>Rhabditomorpha</taxon>
        <taxon>Rhabditoidea</taxon>
        <taxon>Rhabditidae</taxon>
        <taxon>Mesorhabditinae</taxon>
        <taxon>Mesorhabditis</taxon>
    </lineage>
</organism>
<dbReference type="Pfam" id="PF09446">
    <property type="entry name" value="VMA21"/>
    <property type="match status" value="1"/>
</dbReference>
<feature type="transmembrane region" description="Helical" evidence="7">
    <location>
        <begin position="111"/>
        <end position="131"/>
    </location>
</feature>
<keyword evidence="3 7" id="KW-1133">Transmembrane helix</keyword>
<keyword evidence="8" id="KW-1185">Reference proteome</keyword>
<accession>A0AAF3FPM4</accession>
<keyword evidence="2" id="KW-0256">Endoplasmic reticulum</keyword>
<evidence type="ECO:0000256" key="7">
    <source>
        <dbReference type="SAM" id="Phobius"/>
    </source>
</evidence>
<evidence type="ECO:0000256" key="2">
    <source>
        <dbReference type="ARBA" id="ARBA00022824"/>
    </source>
</evidence>
<dbReference type="InterPro" id="IPR019013">
    <property type="entry name" value="Vma21"/>
</dbReference>
<name>A0AAF3FPM4_9BILA</name>
<proteinExistence type="predicted"/>
<reference evidence="9" key="1">
    <citation type="submission" date="2024-02" db="UniProtKB">
        <authorList>
            <consortium name="WormBaseParasite"/>
        </authorList>
    </citation>
    <scope>IDENTIFICATION</scope>
</reference>
<keyword evidence="1 7" id="KW-0812">Transmembrane</keyword>
<evidence type="ECO:0000313" key="8">
    <source>
        <dbReference type="Proteomes" id="UP000887575"/>
    </source>
</evidence>
<evidence type="ECO:0000256" key="4">
    <source>
        <dbReference type="ARBA" id="ARBA00023136"/>
    </source>
</evidence>
<feature type="transmembrane region" description="Helical" evidence="7">
    <location>
        <begin position="77"/>
        <end position="99"/>
    </location>
</feature>
<dbReference type="Proteomes" id="UP000887575">
    <property type="component" value="Unassembled WGS sequence"/>
</dbReference>
<dbReference type="PANTHER" id="PTHR31792">
    <property type="entry name" value="VACUOLAR ATPASE ASSEMBLY INTEGRAL MEMBRANE PROTEIN VMA21"/>
    <property type="match status" value="1"/>
</dbReference>
<keyword evidence="4 7" id="KW-0472">Membrane</keyword>
<evidence type="ECO:0000256" key="3">
    <source>
        <dbReference type="ARBA" id="ARBA00022989"/>
    </source>
</evidence>
<keyword evidence="5" id="KW-0968">Cytoplasmic vesicle</keyword>
<evidence type="ECO:0000256" key="6">
    <source>
        <dbReference type="SAM" id="MobiDB-lite"/>
    </source>
</evidence>
<evidence type="ECO:0000313" key="9">
    <source>
        <dbReference type="WBParaSite" id="MBELARI_LOCUS9153"/>
    </source>
</evidence>
<dbReference type="PANTHER" id="PTHR31792:SF3">
    <property type="entry name" value="VACUOLAR ATPASE ASSEMBLY INTEGRAL MEMBRANE PROTEIN VMA21"/>
    <property type="match status" value="1"/>
</dbReference>
<dbReference type="GO" id="GO:0005789">
    <property type="term" value="C:endoplasmic reticulum membrane"/>
    <property type="evidence" value="ECO:0007669"/>
    <property type="project" value="TreeGrafter"/>
</dbReference>
<sequence>MDRKDSANLSSSSEENHGEALLVEPEQSIDEMLFADPALEPTEFEKQQAEDPFLRPIADEQQQFYSDDDTGRAVTNLIIFSLLMFTTPFIVMYLTYQFLFIDHFHLSSETAILYSALCAIVSVLTIVIWFVKTAYNEEVEAKKILDAGQKKSD</sequence>
<evidence type="ECO:0000256" key="1">
    <source>
        <dbReference type="ARBA" id="ARBA00022692"/>
    </source>
</evidence>
<dbReference type="GO" id="GO:0031410">
    <property type="term" value="C:cytoplasmic vesicle"/>
    <property type="evidence" value="ECO:0007669"/>
    <property type="project" value="UniProtKB-KW"/>
</dbReference>
<dbReference type="GO" id="GO:0070072">
    <property type="term" value="P:vacuolar proton-transporting V-type ATPase complex assembly"/>
    <property type="evidence" value="ECO:0007669"/>
    <property type="project" value="InterPro"/>
</dbReference>
<dbReference type="WBParaSite" id="MBELARI_LOCUS9153">
    <property type="protein sequence ID" value="MBELARI_LOCUS9153"/>
    <property type="gene ID" value="MBELARI_LOCUS9153"/>
</dbReference>